<gene>
    <name evidence="2" type="ORF">SGA01_57360</name>
</gene>
<accession>A0A4Y3RQE6</accession>
<organism evidence="2 3">
    <name type="scientific">Streptomyces gardneri</name>
    <dbReference type="NCBI Taxonomy" id="66892"/>
    <lineage>
        <taxon>Bacteria</taxon>
        <taxon>Bacillati</taxon>
        <taxon>Actinomycetota</taxon>
        <taxon>Actinomycetes</taxon>
        <taxon>Kitasatosporales</taxon>
        <taxon>Streptomycetaceae</taxon>
        <taxon>Streptomyces</taxon>
    </lineage>
</organism>
<name>A0A4Y3RQE6_9ACTN</name>
<sequence length="150" mass="16330">MPPVEARTCPACPCDSGSQPAPRRPAAAQTRPSGLGAVHSVLMDRFAGQARLEWWANHATCLEKYDIDITVTVDAVGTWRATGRHANALDTTEREGWDFLMEMDPHFCIVFPGEDNGGILVRVFEAEDGTLTLTEAPDWDGSGSITFDLP</sequence>
<evidence type="ECO:0000313" key="3">
    <source>
        <dbReference type="Proteomes" id="UP000315226"/>
    </source>
</evidence>
<comment type="caution">
    <text evidence="2">The sequence shown here is derived from an EMBL/GenBank/DDBJ whole genome shotgun (WGS) entry which is preliminary data.</text>
</comment>
<dbReference type="AlphaFoldDB" id="A0A4Y3RQE6"/>
<keyword evidence="3" id="KW-1185">Reference proteome</keyword>
<evidence type="ECO:0000313" key="2">
    <source>
        <dbReference type="EMBL" id="GEB60131.1"/>
    </source>
</evidence>
<dbReference type="Proteomes" id="UP000315226">
    <property type="component" value="Unassembled WGS sequence"/>
</dbReference>
<evidence type="ECO:0000256" key="1">
    <source>
        <dbReference type="SAM" id="MobiDB-lite"/>
    </source>
</evidence>
<proteinExistence type="predicted"/>
<reference evidence="2 3" key="1">
    <citation type="submission" date="2019-06" db="EMBL/GenBank/DDBJ databases">
        <title>Whole genome shotgun sequence of Streptomyces gardneri NBRC 12865.</title>
        <authorList>
            <person name="Hosoyama A."/>
            <person name="Uohara A."/>
            <person name="Ohji S."/>
            <person name="Ichikawa N."/>
        </authorList>
    </citation>
    <scope>NUCLEOTIDE SEQUENCE [LARGE SCALE GENOMIC DNA]</scope>
    <source>
        <strain evidence="2 3">NBRC 12865</strain>
    </source>
</reference>
<protein>
    <submittedName>
        <fullName evidence="2">Uncharacterized protein</fullName>
    </submittedName>
</protein>
<feature type="region of interest" description="Disordered" evidence="1">
    <location>
        <begin position="1"/>
        <end position="32"/>
    </location>
</feature>
<dbReference type="EMBL" id="BJMN01000039">
    <property type="protein sequence ID" value="GEB60131.1"/>
    <property type="molecule type" value="Genomic_DNA"/>
</dbReference>
<feature type="compositionally biased region" description="Low complexity" evidence="1">
    <location>
        <begin position="19"/>
        <end position="32"/>
    </location>
</feature>